<comment type="caution">
    <text evidence="2">The sequence shown here is derived from an EMBL/GenBank/DDBJ whole genome shotgun (WGS) entry which is preliminary data.</text>
</comment>
<accession>A0AAN8CJ86</accession>
<evidence type="ECO:0000313" key="3">
    <source>
        <dbReference type="Proteomes" id="UP001335648"/>
    </source>
</evidence>
<evidence type="ECO:0000256" key="1">
    <source>
        <dbReference type="SAM" id="MobiDB-lite"/>
    </source>
</evidence>
<keyword evidence="3" id="KW-1185">Reference proteome</keyword>
<evidence type="ECO:0000313" key="2">
    <source>
        <dbReference type="EMBL" id="KAK5905176.1"/>
    </source>
</evidence>
<feature type="region of interest" description="Disordered" evidence="1">
    <location>
        <begin position="1"/>
        <end position="54"/>
    </location>
</feature>
<gene>
    <name evidence="2" type="ORF">CesoFtcFv8_006665</name>
</gene>
<dbReference type="Proteomes" id="UP001335648">
    <property type="component" value="Unassembled WGS sequence"/>
</dbReference>
<dbReference type="AlphaFoldDB" id="A0AAN8CJ86"/>
<feature type="compositionally biased region" description="Low complexity" evidence="1">
    <location>
        <begin position="38"/>
        <end position="49"/>
    </location>
</feature>
<dbReference type="EMBL" id="JAULUE010002050">
    <property type="protein sequence ID" value="KAK5905176.1"/>
    <property type="molecule type" value="Genomic_DNA"/>
</dbReference>
<name>A0AAN8CJ86_9TELE</name>
<protein>
    <submittedName>
        <fullName evidence="2">Uncharacterized protein</fullName>
    </submittedName>
</protein>
<proteinExistence type="predicted"/>
<sequence>MTPDDEGPSGNPTDTSAPPPPTHPHNLPNSAPLTDTSPGRPAAGGFRAQRGGGQLHILYLRTWEKGGGGV</sequence>
<organism evidence="2 3">
    <name type="scientific">Champsocephalus esox</name>
    <name type="common">pike icefish</name>
    <dbReference type="NCBI Taxonomy" id="159716"/>
    <lineage>
        <taxon>Eukaryota</taxon>
        <taxon>Metazoa</taxon>
        <taxon>Chordata</taxon>
        <taxon>Craniata</taxon>
        <taxon>Vertebrata</taxon>
        <taxon>Euteleostomi</taxon>
        <taxon>Actinopterygii</taxon>
        <taxon>Neopterygii</taxon>
        <taxon>Teleostei</taxon>
        <taxon>Neoteleostei</taxon>
        <taxon>Acanthomorphata</taxon>
        <taxon>Eupercaria</taxon>
        <taxon>Perciformes</taxon>
        <taxon>Notothenioidei</taxon>
        <taxon>Channichthyidae</taxon>
        <taxon>Champsocephalus</taxon>
    </lineage>
</organism>
<reference evidence="2 3" key="1">
    <citation type="journal article" date="2023" name="Mol. Biol. Evol.">
        <title>Genomics of Secondarily Temperate Adaptation in the Only Non-Antarctic Icefish.</title>
        <authorList>
            <person name="Rivera-Colon A.G."/>
            <person name="Rayamajhi N."/>
            <person name="Minhas B.F."/>
            <person name="Madrigal G."/>
            <person name="Bilyk K.T."/>
            <person name="Yoon V."/>
            <person name="Hune M."/>
            <person name="Gregory S."/>
            <person name="Cheng C.H.C."/>
            <person name="Catchen J.M."/>
        </authorList>
    </citation>
    <scope>NUCLEOTIDE SEQUENCE [LARGE SCALE GENOMIC DNA]</scope>
    <source>
        <strain evidence="2">JC2023a</strain>
    </source>
</reference>